<dbReference type="AlphaFoldDB" id="A0A1I1A8G1"/>
<reference evidence="2" key="1">
    <citation type="submission" date="2016-10" db="EMBL/GenBank/DDBJ databases">
        <authorList>
            <person name="de Groot N.N."/>
        </authorList>
    </citation>
    <scope>NUCLEOTIDE SEQUENCE [LARGE SCALE GENOMIC DNA]</scope>
    <source>
        <strain evidence="2">CGMCC 1.10697</strain>
    </source>
</reference>
<dbReference type="EMBL" id="FOKC01000007">
    <property type="protein sequence ID" value="SFB32720.1"/>
    <property type="molecule type" value="Genomic_DNA"/>
</dbReference>
<protein>
    <submittedName>
        <fullName evidence="2">Uncharacterized protein</fullName>
    </submittedName>
</protein>
<evidence type="ECO:0000256" key="1">
    <source>
        <dbReference type="SAM" id="MobiDB-lite"/>
    </source>
</evidence>
<sequence length="44" mass="4536">MTTTPFEPDADPEIVPSGDPDLNPIDPGQAPDSPIPETQPAPAP</sequence>
<name>A0A1I1A8G1_9ACTN</name>
<dbReference type="STRING" id="748909.SAMN05192575_107206"/>
<feature type="compositionally biased region" description="Pro residues" evidence="1">
    <location>
        <begin position="33"/>
        <end position="44"/>
    </location>
</feature>
<organism evidence="2 3">
    <name type="scientific">Nocardioides alpinus</name>
    <dbReference type="NCBI Taxonomy" id="748909"/>
    <lineage>
        <taxon>Bacteria</taxon>
        <taxon>Bacillati</taxon>
        <taxon>Actinomycetota</taxon>
        <taxon>Actinomycetes</taxon>
        <taxon>Propionibacteriales</taxon>
        <taxon>Nocardioidaceae</taxon>
        <taxon>Nocardioides</taxon>
    </lineage>
</organism>
<accession>A0A1I1A8G1</accession>
<dbReference type="Proteomes" id="UP000199113">
    <property type="component" value="Unassembled WGS sequence"/>
</dbReference>
<evidence type="ECO:0000313" key="2">
    <source>
        <dbReference type="EMBL" id="SFB32720.1"/>
    </source>
</evidence>
<evidence type="ECO:0000313" key="3">
    <source>
        <dbReference type="Proteomes" id="UP000199113"/>
    </source>
</evidence>
<gene>
    <name evidence="2" type="ORF">SAMN05192575_107206</name>
</gene>
<dbReference type="RefSeq" id="WP_269213672.1">
    <property type="nucleotide sequence ID" value="NZ_FOKC01000007.1"/>
</dbReference>
<proteinExistence type="predicted"/>
<feature type="region of interest" description="Disordered" evidence="1">
    <location>
        <begin position="1"/>
        <end position="44"/>
    </location>
</feature>